<dbReference type="OrthoDB" id="9812625at2"/>
<protein>
    <submittedName>
        <fullName evidence="4">Succinate-semialdehyde dehydrogenase</fullName>
    </submittedName>
</protein>
<keyword evidence="5" id="KW-1185">Reference proteome</keyword>
<dbReference type="EMBL" id="BLJE01000001">
    <property type="protein sequence ID" value="GFE63228.1"/>
    <property type="molecule type" value="Genomic_DNA"/>
</dbReference>
<dbReference type="PANTHER" id="PTHR42991:SF1">
    <property type="entry name" value="ALDEHYDE DEHYDROGENASE"/>
    <property type="match status" value="1"/>
</dbReference>
<dbReference type="GO" id="GO:0008911">
    <property type="term" value="F:lactaldehyde dehydrogenase (NAD+) activity"/>
    <property type="evidence" value="ECO:0007669"/>
    <property type="project" value="TreeGrafter"/>
</dbReference>
<reference evidence="4 5" key="1">
    <citation type="submission" date="2019-12" db="EMBL/GenBank/DDBJ databases">
        <title>Litoreibacter badius sp. nov., a novel bacteriochlorophyll a-containing bacterium in the genus Litoreibacter.</title>
        <authorList>
            <person name="Kanamuro M."/>
            <person name="Takabe Y."/>
            <person name="Mori K."/>
            <person name="Takaichi S."/>
            <person name="Hanada S."/>
        </authorList>
    </citation>
    <scope>NUCLEOTIDE SEQUENCE [LARGE SCALE GENOMIC DNA]</scope>
    <source>
        <strain evidence="4 5">K6</strain>
    </source>
</reference>
<dbReference type="InterPro" id="IPR015590">
    <property type="entry name" value="Aldehyde_DH_dom"/>
</dbReference>
<dbReference type="InterPro" id="IPR051020">
    <property type="entry name" value="ALDH-related_metabolic_enz"/>
</dbReference>
<proteinExistence type="inferred from homology"/>
<name>A0A6N6JD35_9RHOB</name>
<gene>
    <name evidence="4" type="primary">gabD</name>
    <name evidence="4" type="ORF">KIN_03020</name>
</gene>
<keyword evidence="2" id="KW-0560">Oxidoreductase</keyword>
<dbReference type="Pfam" id="PF00171">
    <property type="entry name" value="Aldedh"/>
    <property type="match status" value="1"/>
</dbReference>
<dbReference type="AlphaFoldDB" id="A0A6N6JD35"/>
<dbReference type="InterPro" id="IPR016163">
    <property type="entry name" value="Ald_DH_C"/>
</dbReference>
<evidence type="ECO:0000259" key="3">
    <source>
        <dbReference type="Pfam" id="PF00171"/>
    </source>
</evidence>
<sequence>MAVSDIWTGSIYANQSHPGDVTFEVLDKYHLTPLTRVTTANATHIEEAMTLAERYGARVPSAYARYEILMRVRDLVAERRDRFQQVITSEAGFPINDANGEINRALQTLALSAEEAKRLAGDVIPFDGAPSGGGRIGFTLRVPLGTVVAITPFNAPLNTVCHKVGPAFAAGNAVILKPSDKTPLTSALLAECFAEAGAPNGAIAVLQGGVKVGQALLADPRPAFYAFTGSTAAGAAIHAAAGLRRTQMELGSIAGTIVMDDADIKDAAQKCVGASFRKAGQVCTSIQMLMVHETVLEDFKETFLAGAKALTVGNPAEPGVDVGPMISVAAAERVADLLKDEPLLIGGDRSNAVVSPTVINSPKTGTRALTEEIFGPVTCIIPIASLDDAVSRINATPYGLASGLFTDRIKDAFKAATQLKVGGIHINETSSSRVDLMPYGGTKASGFGHEGPKYAVREMSEERLVTFSGLRT</sequence>
<feature type="domain" description="Aldehyde dehydrogenase" evidence="3">
    <location>
        <begin position="22"/>
        <end position="463"/>
    </location>
</feature>
<comment type="caution">
    <text evidence="4">The sequence shown here is derived from an EMBL/GenBank/DDBJ whole genome shotgun (WGS) entry which is preliminary data.</text>
</comment>
<dbReference type="InterPro" id="IPR016161">
    <property type="entry name" value="Ald_DH/histidinol_DH"/>
</dbReference>
<evidence type="ECO:0000256" key="1">
    <source>
        <dbReference type="ARBA" id="ARBA00009986"/>
    </source>
</evidence>
<comment type="similarity">
    <text evidence="1">Belongs to the aldehyde dehydrogenase family.</text>
</comment>
<dbReference type="RefSeq" id="WP_159804184.1">
    <property type="nucleotide sequence ID" value="NZ_BLJE01000001.1"/>
</dbReference>
<organism evidence="4 5">
    <name type="scientific">Litoreibacter roseus</name>
    <dbReference type="NCBI Taxonomy" id="2601869"/>
    <lineage>
        <taxon>Bacteria</taxon>
        <taxon>Pseudomonadati</taxon>
        <taxon>Pseudomonadota</taxon>
        <taxon>Alphaproteobacteria</taxon>
        <taxon>Rhodobacterales</taxon>
        <taxon>Roseobacteraceae</taxon>
        <taxon>Litoreibacter</taxon>
    </lineage>
</organism>
<evidence type="ECO:0000313" key="5">
    <source>
        <dbReference type="Proteomes" id="UP000436822"/>
    </source>
</evidence>
<evidence type="ECO:0000256" key="2">
    <source>
        <dbReference type="ARBA" id="ARBA00023002"/>
    </source>
</evidence>
<dbReference type="Gene3D" id="3.40.605.10">
    <property type="entry name" value="Aldehyde Dehydrogenase, Chain A, domain 1"/>
    <property type="match status" value="1"/>
</dbReference>
<dbReference type="Proteomes" id="UP000436822">
    <property type="component" value="Unassembled WGS sequence"/>
</dbReference>
<dbReference type="SUPFAM" id="SSF53720">
    <property type="entry name" value="ALDH-like"/>
    <property type="match status" value="1"/>
</dbReference>
<evidence type="ECO:0000313" key="4">
    <source>
        <dbReference type="EMBL" id="GFE63228.1"/>
    </source>
</evidence>
<dbReference type="PANTHER" id="PTHR42991">
    <property type="entry name" value="ALDEHYDE DEHYDROGENASE"/>
    <property type="match status" value="1"/>
</dbReference>
<dbReference type="Gene3D" id="3.40.309.10">
    <property type="entry name" value="Aldehyde Dehydrogenase, Chain A, domain 2"/>
    <property type="match status" value="1"/>
</dbReference>
<accession>A0A6N6JD35</accession>
<dbReference type="InterPro" id="IPR016162">
    <property type="entry name" value="Ald_DH_N"/>
</dbReference>